<dbReference type="CDD" id="cd14844">
    <property type="entry name" value="Zn-DD-carboxypeptidase_like"/>
    <property type="match status" value="1"/>
</dbReference>
<dbReference type="InterPro" id="IPR010275">
    <property type="entry name" value="MepK"/>
</dbReference>
<dbReference type="Gene3D" id="3.30.1380.10">
    <property type="match status" value="1"/>
</dbReference>
<evidence type="ECO:0000256" key="1">
    <source>
        <dbReference type="ARBA" id="ARBA00001947"/>
    </source>
</evidence>
<dbReference type="Proteomes" id="UP000245474">
    <property type="component" value="Unassembled WGS sequence"/>
</dbReference>
<protein>
    <recommendedName>
        <fullName evidence="11">Murein endopeptidase K</fullName>
    </recommendedName>
</protein>
<dbReference type="PANTHER" id="PTHR37425">
    <property type="match status" value="1"/>
</dbReference>
<keyword evidence="4" id="KW-0479">Metal-binding</keyword>
<evidence type="ECO:0000256" key="3">
    <source>
        <dbReference type="ARBA" id="ARBA00022670"/>
    </source>
</evidence>
<evidence type="ECO:0000256" key="7">
    <source>
        <dbReference type="ARBA" id="ARBA00022833"/>
    </source>
</evidence>
<evidence type="ECO:0000256" key="2">
    <source>
        <dbReference type="ARBA" id="ARBA00004776"/>
    </source>
</evidence>
<evidence type="ECO:0000256" key="8">
    <source>
        <dbReference type="ARBA" id="ARBA00023049"/>
    </source>
</evidence>
<dbReference type="AlphaFoldDB" id="A0A2U2N0J4"/>
<name>A0A2U2N0J4_9GAMM</name>
<evidence type="ECO:0000313" key="13">
    <source>
        <dbReference type="Proteomes" id="UP000245474"/>
    </source>
</evidence>
<evidence type="ECO:0000256" key="5">
    <source>
        <dbReference type="ARBA" id="ARBA00022729"/>
    </source>
</evidence>
<dbReference type="OrthoDB" id="9782994at2"/>
<dbReference type="GO" id="GO:0046872">
    <property type="term" value="F:metal ion binding"/>
    <property type="evidence" value="ECO:0007669"/>
    <property type="project" value="UniProtKB-KW"/>
</dbReference>
<keyword evidence="8" id="KW-0482">Metalloprotease</keyword>
<proteinExistence type="inferred from homology"/>
<reference evidence="12 13" key="1">
    <citation type="submission" date="2018-05" db="EMBL/GenBank/DDBJ databases">
        <title>Spiribacter halobius sp. nov., a moderately halophilic bacterium isolated from marine solar saltern.</title>
        <authorList>
            <person name="Zheng W.-S."/>
            <person name="Lu D.-C."/>
            <person name="Du Z.-J."/>
        </authorList>
    </citation>
    <scope>NUCLEOTIDE SEQUENCE [LARGE SCALE GENOMIC DNA]</scope>
    <source>
        <strain evidence="12 13">E85</strain>
    </source>
</reference>
<dbReference type="GO" id="GO:0006508">
    <property type="term" value="P:proteolysis"/>
    <property type="evidence" value="ECO:0007669"/>
    <property type="project" value="UniProtKB-KW"/>
</dbReference>
<keyword evidence="13" id="KW-1185">Reference proteome</keyword>
<keyword evidence="5" id="KW-0732">Signal</keyword>
<gene>
    <name evidence="12" type="ORF">DEM34_11465</name>
</gene>
<dbReference type="EMBL" id="QFFI01000017">
    <property type="protein sequence ID" value="PWG62563.1"/>
    <property type="molecule type" value="Genomic_DNA"/>
</dbReference>
<dbReference type="Pfam" id="PF05951">
    <property type="entry name" value="Peptidase_M15_2"/>
    <property type="match status" value="1"/>
</dbReference>
<comment type="similarity">
    <text evidence="10">Belongs to the peptidase M15 family.</text>
</comment>
<keyword evidence="9" id="KW-0961">Cell wall biogenesis/degradation</keyword>
<sequence length="184" mass="20351">MMTHAPDTGRRRLLLAGVGLLAAGLAPGAAAHALRPRGERRLTLRNLHTGETLETVYWRNGSYRESALTALNRLLRDHRTGDVFPIDPKLLDLIHRLHADLDSGAPWQVISGYRSPATNAMLRARSGGVARRSLHTEGRAIDVRLPDRPLKALRSAALALRRGGVGYYPRSGFVHVDTGRFRTW</sequence>
<keyword evidence="6" id="KW-0378">Hydrolase</keyword>
<dbReference type="SUPFAM" id="SSF55166">
    <property type="entry name" value="Hedgehog/DD-peptidase"/>
    <property type="match status" value="1"/>
</dbReference>
<evidence type="ECO:0000256" key="4">
    <source>
        <dbReference type="ARBA" id="ARBA00022723"/>
    </source>
</evidence>
<dbReference type="GO" id="GO:0008237">
    <property type="term" value="F:metallopeptidase activity"/>
    <property type="evidence" value="ECO:0007669"/>
    <property type="project" value="UniProtKB-KW"/>
</dbReference>
<dbReference type="InterPro" id="IPR006311">
    <property type="entry name" value="TAT_signal"/>
</dbReference>
<evidence type="ECO:0000256" key="11">
    <source>
        <dbReference type="ARBA" id="ARBA00093666"/>
    </source>
</evidence>
<organism evidence="12 13">
    <name type="scientific">Sediminicurvatus halobius</name>
    <dbReference type="NCBI Taxonomy" id="2182432"/>
    <lineage>
        <taxon>Bacteria</taxon>
        <taxon>Pseudomonadati</taxon>
        <taxon>Pseudomonadota</taxon>
        <taxon>Gammaproteobacteria</taxon>
        <taxon>Chromatiales</taxon>
        <taxon>Ectothiorhodospiraceae</taxon>
        <taxon>Sediminicurvatus</taxon>
    </lineage>
</organism>
<dbReference type="GO" id="GO:0071555">
    <property type="term" value="P:cell wall organization"/>
    <property type="evidence" value="ECO:0007669"/>
    <property type="project" value="UniProtKB-KW"/>
</dbReference>
<dbReference type="PROSITE" id="PS51318">
    <property type="entry name" value="TAT"/>
    <property type="match status" value="1"/>
</dbReference>
<evidence type="ECO:0000256" key="10">
    <source>
        <dbReference type="ARBA" id="ARBA00093448"/>
    </source>
</evidence>
<keyword evidence="7" id="KW-0862">Zinc</keyword>
<dbReference type="PANTHER" id="PTHR37425:SF1">
    <property type="entry name" value="OUTER MEMBRANE PROTEIN"/>
    <property type="match status" value="1"/>
</dbReference>
<evidence type="ECO:0000256" key="6">
    <source>
        <dbReference type="ARBA" id="ARBA00022801"/>
    </source>
</evidence>
<evidence type="ECO:0000313" key="12">
    <source>
        <dbReference type="EMBL" id="PWG62563.1"/>
    </source>
</evidence>
<comment type="pathway">
    <text evidence="2">Cell wall biogenesis; cell wall polysaccharide biosynthesis.</text>
</comment>
<dbReference type="InterPro" id="IPR009045">
    <property type="entry name" value="Zn_M74/Hedgehog-like"/>
</dbReference>
<accession>A0A2U2N0J4</accession>
<comment type="caution">
    <text evidence="12">The sequence shown here is derived from an EMBL/GenBank/DDBJ whole genome shotgun (WGS) entry which is preliminary data.</text>
</comment>
<comment type="cofactor">
    <cofactor evidence="1">
        <name>Zn(2+)</name>
        <dbReference type="ChEBI" id="CHEBI:29105"/>
    </cofactor>
</comment>
<evidence type="ECO:0000256" key="9">
    <source>
        <dbReference type="ARBA" id="ARBA00023316"/>
    </source>
</evidence>
<keyword evidence="3" id="KW-0645">Protease</keyword>